<dbReference type="SUPFAM" id="SSF81296">
    <property type="entry name" value="E set domains"/>
    <property type="match status" value="1"/>
</dbReference>
<name>A0A8J5XQR2_DIALT</name>
<dbReference type="SMART" id="SM00429">
    <property type="entry name" value="IPT"/>
    <property type="match status" value="1"/>
</dbReference>
<dbReference type="Pfam" id="PF02010">
    <property type="entry name" value="REJ"/>
    <property type="match status" value="1"/>
</dbReference>
<evidence type="ECO:0000256" key="3">
    <source>
        <dbReference type="ARBA" id="ARBA00022737"/>
    </source>
</evidence>
<feature type="transmembrane region" description="Helical" evidence="7">
    <location>
        <begin position="2199"/>
        <end position="2218"/>
    </location>
</feature>
<keyword evidence="4 7" id="KW-1133">Transmembrane helix</keyword>
<dbReference type="PROSITE" id="PS50096">
    <property type="entry name" value="IQ"/>
    <property type="match status" value="1"/>
</dbReference>
<dbReference type="InterPro" id="IPR016187">
    <property type="entry name" value="CTDL_fold"/>
</dbReference>
<dbReference type="Pfam" id="PF00059">
    <property type="entry name" value="Lectin_C"/>
    <property type="match status" value="1"/>
</dbReference>
<dbReference type="OrthoDB" id="6022660at2759"/>
<dbReference type="GO" id="GO:0006816">
    <property type="term" value="P:calcium ion transport"/>
    <property type="evidence" value="ECO:0007669"/>
    <property type="project" value="TreeGrafter"/>
</dbReference>
<evidence type="ECO:0000256" key="2">
    <source>
        <dbReference type="ARBA" id="ARBA00022692"/>
    </source>
</evidence>
<feature type="compositionally biased region" description="Pro residues" evidence="6">
    <location>
        <begin position="190"/>
        <end position="208"/>
    </location>
</feature>
<dbReference type="EMBL" id="JAGTXO010000015">
    <property type="protein sequence ID" value="KAG8463750.1"/>
    <property type="molecule type" value="Genomic_DNA"/>
</dbReference>
<dbReference type="InterPro" id="IPR001304">
    <property type="entry name" value="C-type_lectin-like"/>
</dbReference>
<feature type="compositionally biased region" description="Pro residues" evidence="6">
    <location>
        <begin position="2393"/>
        <end position="2408"/>
    </location>
</feature>
<evidence type="ECO:0000256" key="1">
    <source>
        <dbReference type="ARBA" id="ARBA00004370"/>
    </source>
</evidence>
<accession>A0A8J5XQR2</accession>
<keyword evidence="2 7" id="KW-0812">Transmembrane</keyword>
<evidence type="ECO:0000256" key="7">
    <source>
        <dbReference type="SAM" id="Phobius"/>
    </source>
</evidence>
<dbReference type="SUPFAM" id="SSF56436">
    <property type="entry name" value="C-type lectin-like"/>
    <property type="match status" value="1"/>
</dbReference>
<feature type="region of interest" description="Disordered" evidence="6">
    <location>
        <begin position="187"/>
        <end position="213"/>
    </location>
</feature>
<dbReference type="Gene3D" id="2.60.220.50">
    <property type="match status" value="1"/>
</dbReference>
<dbReference type="SMART" id="SM00034">
    <property type="entry name" value="CLECT"/>
    <property type="match status" value="1"/>
</dbReference>
<dbReference type="PANTHER" id="PTHR46730">
    <property type="entry name" value="POLYCYSTIN-1"/>
    <property type="match status" value="1"/>
</dbReference>
<comment type="subcellular location">
    <subcellularLocation>
        <location evidence="1">Membrane</location>
    </subcellularLocation>
</comment>
<evidence type="ECO:0000259" key="9">
    <source>
        <dbReference type="PROSITE" id="PS50041"/>
    </source>
</evidence>
<dbReference type="Gene3D" id="3.10.100.10">
    <property type="entry name" value="Mannose-Binding Protein A, subunit A"/>
    <property type="match status" value="1"/>
</dbReference>
<evidence type="ECO:0000256" key="6">
    <source>
        <dbReference type="SAM" id="MobiDB-lite"/>
    </source>
</evidence>
<protein>
    <recommendedName>
        <fullName evidence="9">C-type lectin domain-containing protein</fullName>
    </recommendedName>
</protein>
<gene>
    <name evidence="10" type="ORF">KFE25_004023</name>
</gene>
<evidence type="ECO:0000256" key="8">
    <source>
        <dbReference type="SAM" id="SignalP"/>
    </source>
</evidence>
<dbReference type="InterPro" id="IPR002859">
    <property type="entry name" value="PKD/REJ-like"/>
</dbReference>
<evidence type="ECO:0000256" key="4">
    <source>
        <dbReference type="ARBA" id="ARBA00022989"/>
    </source>
</evidence>
<evidence type="ECO:0000313" key="10">
    <source>
        <dbReference type="EMBL" id="KAG8463750.1"/>
    </source>
</evidence>
<sequence length="2750" mass="282434">MCRRRVHLTRREAAIICLLCARGSSALVQIFAPAPPPLSPTCTPGSVAFAGSCYSVDLVAVDFVTAKAACAQIAAGARLVSIEDQAEDQFVLGLFIEAAAEVQGFSPWLGASSIDLFRKWSSGEPVIYSNWGAFEPQVPAAVTPRRRLQATAPSQEQAGDRCARFTDDVIWITEDCASAREVICEWPATASPPSPPSPPRRSPPPPSPAGFLSPPAPSFGLLGAAVLDSVSPTGAPFDASTTITFFGSGLEPALGREVWLRCRFDLLGTMLGGSAFVDVLLVTPTSVVCAPFTPAAAEDLDASPGSALLPYLEAVDESWPPAAYPPHGRTITVYALPNLALNSFSPLAVSRGEAASGKTVGLFGAGFADYGGARCEWGAWGTSELRVLSPGTARCTLPAEAAVDALARIDGSTLLVSQPLRVTLDGQHFVRAEPTPDLYVHGASVAYATPSALSFDESLQGASLTIVGSGIAPLPLPSVNGSAAQNLTSCLFRWRQLSGGMAAAHTPATVSPGGGAVVCDPLPIAVLSEPRPAPTSSLEFDVSASLDGGTSFLPFALEQPRLLVYARESITLESINPPAGSTTRGALVTIAGAGFDAASGAFSRNELCCVLRASEQLPAATGCAAVALLLPSNGEQARAVCELPPRPASSEELGAQEVALSLNSGSVASTTVAGLPFSYAAPPNVTSVVPSTGAATGGEVITIFGAGFGALSALLGNKAPLPSVLVGTGALAYISHTDTTITGTTPFGTGDAPITVSLHGQPEREVASGVRFSFVGLHPPVLQRAAFDATGTALVLRFGDLPTNRAGMVGLAACALVLAPATVDEIRGSGTAAPLCYWRSDTVLIAQLSQQTAIAPGFTVQVAPDTLAPALFSGGCPDELCAGLLGATISTDAPCEDADGSAAPGGCPTPVASISAPSAIAACPASTLTLDGSTSSAGGAGQLIYLWSVDGALSDNALALDAKLRALPGGTPIVALSAADLNGGARFDFVLRVRSALGVESSPATHTVLRSGLRPTLTLLGASRRSARADATIRLSALPSPPSCLGPSTSAAVSLAWSVLGVTRTASGTAVTLGSAEAPSLGLGGVIAADRATLRLPRLSLRAGLTYTLALDARLVAGAPSDTARVTVAVAVDVQPMRASFATGDRTVSSLGAWRIDASSSTDPNLPAQPTVSSQGGAVVTVAGITFAWTIAPLANASGFSVTQLASVTTLAQALAASAAGRAVLSASAGALPAGVYEVSVTVSPMTVGSLGAPSSATHVLTLAAAALPTVRLDPLSRAVYNAEWSVPSQGVAVRARLDSDATALLLSSAGSAYSLAWTAELVLPALDGTAAPRLVPAPFDLSSAQTVTRTGASRLSLALRSGVLAPGATYRFTLSVTPAGGSVAAKASADVRMNRPPFGGSLAAAVLPRDEGAIVSTVELRAVGWQDDDEQGLPLIYEFRYSYALASAGETVSEATSDALGAESTAPRVAARLHGGNYTLIALVSDQLGARARASVELEVPAAEPLGSAALVKTELDAASRELDGGDSEGTILLVRALAAGGALAALRANSGADAQELAALAAQMVALLVRAARAGDAEDTAGDASLRRLLVGALADVVRYTAEGSNGGGFVDSEAIVENELDGPTQAQTLEQLTALATAALDDGLDDGSFAAHAGALRSVLARNASGLARADERQIGGAARELASALARALLVGSTGDEGALASADTQLAIAAQRARATSVGNLTVGAVNGSAELGSALLPPGVLEGTGIDGSSDIDATVDVLLSVFFERNVVGVEREAAVENGGVGDLLSSLFSLELRAAPDDGGGVLTVAGLSTPVRLVVPLQLGDSGACTSDAECGVVLASGLRTGECAAGRCACASPFAGATCSRQAACAFFDEAEEVWSSAGCETLARTASEPYGVLLCACTHLTSFGGVRFPNSAEEFEENINNLRVNTLSTDDLAGTFTQPDVADNLVIYTAVFLIVAIDVLLVLVGCALDTRERRRTALRRGTTYKLRAIDKETHTRILAPLHKLDARLRAAGRNAEVAQLVNASVRLQAGGRAMLARRRVSALRYGRDAVDMAVSERRRRMARERRVRKAAARTARERAGTERVGLLRTVRTAVRLHLGALFVGPARALARRSSRAWLGASPGSGGAAAPAAEAISTSSAPARAANVHTRPISTWARLWRRSLHALRERHPLSSVLFAHRPQLRRAQLAQCLCSLLMLQLLVEAILYDPHLVDTFDVGLRRRRLQASGVGSAASAAAGSDAIDSEAELLPFEYVLVVSLMCAALSLPALVVFRSIFRVANRVAERRSAPDDLALWLAHRATAAVASALAESSAPRPSPSFIEWTSAQLGLSASLAAGASETSSFKACRRAGESEGVAGGTSSVPASFGALGAQRGAGGAPLNRPPPTLQPTPPPPTWRPSAARSPANALAPKIVHAPASDLEAGATSNGSRPGSARRFSIPFVTEPPFSAVPPPPRLPAPLAGRAPTAAPSDRAAPLGAKQRSGASVGVLHDALRVPLPAAAQIRRMDARRHQKRAMTVIHGLVNADTKASARDQARALQLFLSGLLEHIEQDASISAISARELDALEIGLSQLNSSAEESVLLRRLPTDRFTGAVPRGALLEHARERRDAARRTAAALSAKERAQLVRRVPAWVFGAVAWCVHAGIFAVLVVVLLSFGRTFNNDFVLDLMVGWTLTILCTLTVQEPIFIALFASMPVIVELLLANPAVSELIHSFLESWIGQIVRGMWTILETISTSC</sequence>
<reference evidence="10" key="1">
    <citation type="submission" date="2021-05" db="EMBL/GenBank/DDBJ databases">
        <title>The genome of the haptophyte Pavlova lutheri (Diacronema luteri, Pavlovales) - a model for lipid biosynthesis in eukaryotic algae.</title>
        <authorList>
            <person name="Hulatt C.J."/>
            <person name="Posewitz M.C."/>
        </authorList>
    </citation>
    <scope>NUCLEOTIDE SEQUENCE</scope>
    <source>
        <strain evidence="10">NIVA-4/92</strain>
    </source>
</reference>
<dbReference type="InterPro" id="IPR002909">
    <property type="entry name" value="IPT_dom"/>
</dbReference>
<dbReference type="GO" id="GO:0005261">
    <property type="term" value="F:monoatomic cation channel activity"/>
    <property type="evidence" value="ECO:0007669"/>
    <property type="project" value="TreeGrafter"/>
</dbReference>
<organism evidence="10 11">
    <name type="scientific">Diacronema lutheri</name>
    <name type="common">Unicellular marine alga</name>
    <name type="synonym">Monochrysis lutheri</name>
    <dbReference type="NCBI Taxonomy" id="2081491"/>
    <lineage>
        <taxon>Eukaryota</taxon>
        <taxon>Haptista</taxon>
        <taxon>Haptophyta</taxon>
        <taxon>Pavlovophyceae</taxon>
        <taxon>Pavlovales</taxon>
        <taxon>Pavlovaceae</taxon>
        <taxon>Diacronema</taxon>
    </lineage>
</organism>
<evidence type="ECO:0000313" key="11">
    <source>
        <dbReference type="Proteomes" id="UP000751190"/>
    </source>
</evidence>
<evidence type="ECO:0000256" key="5">
    <source>
        <dbReference type="ARBA" id="ARBA00023136"/>
    </source>
</evidence>
<dbReference type="GO" id="GO:0005886">
    <property type="term" value="C:plasma membrane"/>
    <property type="evidence" value="ECO:0007669"/>
    <property type="project" value="TreeGrafter"/>
</dbReference>
<dbReference type="InterPro" id="IPR046338">
    <property type="entry name" value="GAIN_dom_sf"/>
</dbReference>
<feature type="transmembrane region" description="Helical" evidence="7">
    <location>
        <begin position="2644"/>
        <end position="2670"/>
    </location>
</feature>
<keyword evidence="8" id="KW-0732">Signal</keyword>
<keyword evidence="3" id="KW-0677">Repeat</keyword>
<dbReference type="InterPro" id="IPR014756">
    <property type="entry name" value="Ig_E-set"/>
</dbReference>
<dbReference type="InterPro" id="IPR013783">
    <property type="entry name" value="Ig-like_fold"/>
</dbReference>
<dbReference type="Gene3D" id="2.60.40.10">
    <property type="entry name" value="Immunoglobulins"/>
    <property type="match status" value="2"/>
</dbReference>
<dbReference type="CDD" id="cd00037">
    <property type="entry name" value="CLECT"/>
    <property type="match status" value="1"/>
</dbReference>
<keyword evidence="11" id="KW-1185">Reference proteome</keyword>
<dbReference type="PROSITE" id="PS50041">
    <property type="entry name" value="C_TYPE_LECTIN_2"/>
    <property type="match status" value="1"/>
</dbReference>
<feature type="transmembrane region" description="Helical" evidence="7">
    <location>
        <begin position="2682"/>
        <end position="2705"/>
    </location>
</feature>
<dbReference type="Pfam" id="PF01833">
    <property type="entry name" value="TIG"/>
    <property type="match status" value="1"/>
</dbReference>
<dbReference type="SMART" id="SM00303">
    <property type="entry name" value="GPS"/>
    <property type="match status" value="1"/>
</dbReference>
<dbReference type="CDD" id="cd00102">
    <property type="entry name" value="IPT"/>
    <property type="match status" value="1"/>
</dbReference>
<feature type="region of interest" description="Disordered" evidence="6">
    <location>
        <begin position="2377"/>
        <end position="2449"/>
    </location>
</feature>
<comment type="caution">
    <text evidence="10">The sequence shown here is derived from an EMBL/GenBank/DDBJ whole genome shotgun (WGS) entry which is preliminary data.</text>
</comment>
<dbReference type="Proteomes" id="UP000751190">
    <property type="component" value="Unassembled WGS sequence"/>
</dbReference>
<feature type="signal peptide" evidence="8">
    <location>
        <begin position="1"/>
        <end position="26"/>
    </location>
</feature>
<dbReference type="InterPro" id="IPR016186">
    <property type="entry name" value="C-type_lectin-like/link_sf"/>
</dbReference>
<dbReference type="InterPro" id="IPR000203">
    <property type="entry name" value="GPS"/>
</dbReference>
<dbReference type="Pfam" id="PF01825">
    <property type="entry name" value="GPS"/>
    <property type="match status" value="1"/>
</dbReference>
<dbReference type="PANTHER" id="PTHR46730:SF1">
    <property type="entry name" value="PLAT DOMAIN-CONTAINING PROTEIN"/>
    <property type="match status" value="1"/>
</dbReference>
<feature type="chain" id="PRO_5035239499" description="C-type lectin domain-containing protein" evidence="8">
    <location>
        <begin position="27"/>
        <end position="2750"/>
    </location>
</feature>
<keyword evidence="5 7" id="KW-0472">Membrane</keyword>
<feature type="transmembrane region" description="Helical" evidence="7">
    <location>
        <begin position="1956"/>
        <end position="1979"/>
    </location>
</feature>
<feature type="domain" description="C-type lectin" evidence="9">
    <location>
        <begin position="49"/>
        <end position="185"/>
    </location>
</feature>
<proteinExistence type="predicted"/>
<feature type="transmembrane region" description="Helical" evidence="7">
    <location>
        <begin position="2264"/>
        <end position="2287"/>
    </location>
</feature>